<protein>
    <submittedName>
        <fullName evidence="1">Uncharacterized protein</fullName>
    </submittedName>
</protein>
<dbReference type="PATRIC" id="fig|1229493.5.peg.1234"/>
<gene>
    <name evidence="1" type="ORF">H735_10720</name>
</gene>
<dbReference type="Proteomes" id="UP000031586">
    <property type="component" value="Unassembled WGS sequence"/>
</dbReference>
<dbReference type="AlphaFoldDB" id="A0A0C1ZB93"/>
<reference evidence="1 2" key="1">
    <citation type="submission" date="2014-07" db="EMBL/GenBank/DDBJ databases">
        <title>Unique and conserved regions in Vibrio harveyi and related species in comparison with the shrimp pathogen Vibrio harveyi CAIM 1792.</title>
        <authorList>
            <person name="Espinoza-Valles I."/>
            <person name="Vora G."/>
            <person name="Leekitcharoenphon P."/>
            <person name="Ussery D."/>
            <person name="Hoj L."/>
            <person name="Gomez-Gil B."/>
        </authorList>
    </citation>
    <scope>NUCLEOTIDE SEQUENCE [LARGE SCALE GENOMIC DNA]</scope>
    <source>
        <strain evidence="2">CAIM 1854 / LMG 25443</strain>
    </source>
</reference>
<comment type="caution">
    <text evidence="1">The sequence shown here is derived from an EMBL/GenBank/DDBJ whole genome shotgun (WGS) entry which is preliminary data.</text>
</comment>
<accession>A0A0C1ZB93</accession>
<organism evidence="1 2">
    <name type="scientific">Vibrio owensii CAIM 1854 = LMG 25443</name>
    <dbReference type="NCBI Taxonomy" id="1229493"/>
    <lineage>
        <taxon>Bacteria</taxon>
        <taxon>Pseudomonadati</taxon>
        <taxon>Pseudomonadota</taxon>
        <taxon>Gammaproteobacteria</taxon>
        <taxon>Vibrionales</taxon>
        <taxon>Vibrionaceae</taxon>
        <taxon>Vibrio</taxon>
    </lineage>
</organism>
<dbReference type="RefSeq" id="WP_020194586.1">
    <property type="nucleotide sequence ID" value="NZ_BAOH01000005.1"/>
</dbReference>
<evidence type="ECO:0000313" key="2">
    <source>
        <dbReference type="Proteomes" id="UP000031586"/>
    </source>
</evidence>
<evidence type="ECO:0000313" key="1">
    <source>
        <dbReference type="EMBL" id="KIF53384.1"/>
    </source>
</evidence>
<sequence>MQQTQINLDNSVNQLFLYSNKGKPLSDNAVKKRVTGWFNLLCELTDQEWLDDVAEDWEQKLESHGLYSPEISFEGLDCKPEGSASIRSASICLATWIQSAGLEAQYSHELALAQKGTLKAKIAVLNHQSFDEHSTTVQILNESEQSILNSTFELEIELKKLLRSFNRDIFKDLKSKFELVTSTDFMESFINDNGLTKAELESYIN</sequence>
<proteinExistence type="predicted"/>
<name>A0A0C1ZB93_9VIBR</name>
<dbReference type="EMBL" id="JPRD01000015">
    <property type="protein sequence ID" value="KIF53384.1"/>
    <property type="molecule type" value="Genomic_DNA"/>
</dbReference>